<evidence type="ECO:0000313" key="2">
    <source>
        <dbReference type="Proteomes" id="UP001447516"/>
    </source>
</evidence>
<evidence type="ECO:0008006" key="3">
    <source>
        <dbReference type="Google" id="ProtNLM"/>
    </source>
</evidence>
<evidence type="ECO:0000313" key="1">
    <source>
        <dbReference type="EMBL" id="MEN3533526.1"/>
    </source>
</evidence>
<sequence length="206" mass="21602">MFSSYACQSGNWSTGDCTTTPGATFSHPITANIYTVDNSTGTPRPGALLATVTRPFDIAYRPSADSVNCTGTDAGKWFDPVLNVCHNAVQQLLTFNFPGGTRLPSQVIWTVAFNTTHYGYSPIGEGAACFGSAGGCPYDSLNVTAKTFSGAPYAGTDVDLNGAFLNSSWAAAYCDGGAGGVGSLRLDTAPSDCWADYKPLGEVRYR</sequence>
<keyword evidence="2" id="KW-1185">Reference proteome</keyword>
<dbReference type="Proteomes" id="UP001447516">
    <property type="component" value="Unassembled WGS sequence"/>
</dbReference>
<protein>
    <recommendedName>
        <fullName evidence="3">Thaumatin family protein</fullName>
    </recommendedName>
</protein>
<proteinExistence type="predicted"/>
<dbReference type="EMBL" id="JBDJAW010000001">
    <property type="protein sequence ID" value="MEN3533526.1"/>
    <property type="molecule type" value="Genomic_DNA"/>
</dbReference>
<gene>
    <name evidence="1" type="ORF">AAH991_00285</name>
</gene>
<name>A0ABV0AG25_9ACTN</name>
<accession>A0ABV0AG25</accession>
<dbReference type="RefSeq" id="WP_346223894.1">
    <property type="nucleotide sequence ID" value="NZ_JBDJAW010000001.1"/>
</dbReference>
<reference evidence="1 2" key="1">
    <citation type="submission" date="2024-05" db="EMBL/GenBank/DDBJ databases">
        <title>Microbispora sp.ZYX-F-249.</title>
        <authorList>
            <person name="Xie H."/>
        </authorList>
    </citation>
    <scope>NUCLEOTIDE SEQUENCE [LARGE SCALE GENOMIC DNA]</scope>
    <source>
        <strain evidence="1 2">ZYX-F-249</strain>
    </source>
</reference>
<comment type="caution">
    <text evidence="1">The sequence shown here is derived from an EMBL/GenBank/DDBJ whole genome shotgun (WGS) entry which is preliminary data.</text>
</comment>
<organism evidence="1 2">
    <name type="scientific">Microbispora maris</name>
    <dbReference type="NCBI Taxonomy" id="3144104"/>
    <lineage>
        <taxon>Bacteria</taxon>
        <taxon>Bacillati</taxon>
        <taxon>Actinomycetota</taxon>
        <taxon>Actinomycetes</taxon>
        <taxon>Streptosporangiales</taxon>
        <taxon>Streptosporangiaceae</taxon>
        <taxon>Microbispora</taxon>
    </lineage>
</organism>